<feature type="compositionally biased region" description="Basic residues" evidence="5">
    <location>
        <begin position="234"/>
        <end position="245"/>
    </location>
</feature>
<evidence type="ECO:0000256" key="1">
    <source>
        <dbReference type="ARBA" id="ARBA00004123"/>
    </source>
</evidence>
<protein>
    <submittedName>
        <fullName evidence="7">Chromatin assembly factor 1 subunit A (CAF-1 subunit A) (Chromatin assembly factor I p150 subunit) (CAF-I 150 kDa subunit) (CAF-I p150)</fullName>
    </submittedName>
</protein>
<feature type="compositionally biased region" description="Low complexity" evidence="5">
    <location>
        <begin position="819"/>
        <end position="864"/>
    </location>
</feature>
<evidence type="ECO:0000256" key="3">
    <source>
        <dbReference type="ARBA" id="ARBA00023204"/>
    </source>
</evidence>
<proteinExistence type="predicted"/>
<feature type="compositionally biased region" description="Polar residues" evidence="5">
    <location>
        <begin position="1010"/>
        <end position="1023"/>
    </location>
</feature>
<keyword evidence="8" id="KW-1185">Reference proteome</keyword>
<organism evidence="7 8">
    <name type="scientific">Durusdinium trenchii</name>
    <dbReference type="NCBI Taxonomy" id="1381693"/>
    <lineage>
        <taxon>Eukaryota</taxon>
        <taxon>Sar</taxon>
        <taxon>Alveolata</taxon>
        <taxon>Dinophyceae</taxon>
        <taxon>Suessiales</taxon>
        <taxon>Symbiodiniaceae</taxon>
        <taxon>Durusdinium</taxon>
    </lineage>
</organism>
<dbReference type="InterPro" id="IPR022043">
    <property type="entry name" value="CAF1A_DD"/>
</dbReference>
<feature type="compositionally biased region" description="Low complexity" evidence="5">
    <location>
        <begin position="990"/>
        <end position="1009"/>
    </location>
</feature>
<feature type="region of interest" description="Disordered" evidence="5">
    <location>
        <begin position="471"/>
        <end position="517"/>
    </location>
</feature>
<dbReference type="PANTHER" id="PTHR15272">
    <property type="entry name" value="CHROMATIN ASSEMBLY FACTOR 1 SUBUNIT A CAF-1 SUBUNIT A"/>
    <property type="match status" value="1"/>
</dbReference>
<dbReference type="EMBL" id="CAXAMM010039972">
    <property type="protein sequence ID" value="CAK9090277.1"/>
    <property type="molecule type" value="Genomic_DNA"/>
</dbReference>
<feature type="region of interest" description="Disordered" evidence="5">
    <location>
        <begin position="804"/>
        <end position="870"/>
    </location>
</feature>
<feature type="compositionally biased region" description="Acidic residues" evidence="5">
    <location>
        <begin position="666"/>
        <end position="687"/>
    </location>
</feature>
<keyword evidence="4" id="KW-0539">Nucleus</keyword>
<feature type="domain" description="Chromatin assembly factor 1 subunit A dimerization" evidence="6">
    <location>
        <begin position="601"/>
        <end position="672"/>
    </location>
</feature>
<feature type="compositionally biased region" description="Acidic residues" evidence="5">
    <location>
        <begin position="697"/>
        <end position="712"/>
    </location>
</feature>
<feature type="compositionally biased region" description="Acidic residues" evidence="5">
    <location>
        <begin position="646"/>
        <end position="655"/>
    </location>
</feature>
<evidence type="ECO:0000259" key="6">
    <source>
        <dbReference type="Pfam" id="PF12253"/>
    </source>
</evidence>
<keyword evidence="3" id="KW-0234">DNA repair</keyword>
<feature type="compositionally biased region" description="Basic and acidic residues" evidence="5">
    <location>
        <begin position="471"/>
        <end position="507"/>
    </location>
</feature>
<dbReference type="Proteomes" id="UP001642464">
    <property type="component" value="Unassembled WGS sequence"/>
</dbReference>
<feature type="region of interest" description="Disordered" evidence="5">
    <location>
        <begin position="646"/>
        <end position="721"/>
    </location>
</feature>
<comment type="subcellular location">
    <subcellularLocation>
        <location evidence="1">Nucleus</location>
    </subcellularLocation>
</comment>
<keyword evidence="2" id="KW-0227">DNA damage</keyword>
<evidence type="ECO:0000256" key="2">
    <source>
        <dbReference type="ARBA" id="ARBA00022763"/>
    </source>
</evidence>
<feature type="compositionally biased region" description="Pro residues" evidence="5">
    <location>
        <begin position="966"/>
        <end position="986"/>
    </location>
</feature>
<feature type="region of interest" description="Disordered" evidence="5">
    <location>
        <begin position="962"/>
        <end position="1023"/>
    </location>
</feature>
<dbReference type="Pfam" id="PF12253">
    <property type="entry name" value="CAF1A_dimeriz"/>
    <property type="match status" value="1"/>
</dbReference>
<feature type="region of interest" description="Disordered" evidence="5">
    <location>
        <begin position="119"/>
        <end position="139"/>
    </location>
</feature>
<feature type="region of interest" description="Disordered" evidence="5">
    <location>
        <begin position="1"/>
        <end position="20"/>
    </location>
</feature>
<comment type="caution">
    <text evidence="7">The sequence shown here is derived from an EMBL/GenBank/DDBJ whole genome shotgun (WGS) entry which is preliminary data.</text>
</comment>
<evidence type="ECO:0000313" key="8">
    <source>
        <dbReference type="Proteomes" id="UP001642464"/>
    </source>
</evidence>
<evidence type="ECO:0000313" key="7">
    <source>
        <dbReference type="EMBL" id="CAK9090277.1"/>
    </source>
</evidence>
<feature type="region of interest" description="Disordered" evidence="5">
    <location>
        <begin position="234"/>
        <end position="279"/>
    </location>
</feature>
<accession>A0ABP0QTP2</accession>
<sequence length="1023" mass="111867">MPRIPKVVKKQASGASSKRVVAGAEPDVVQMIDVDAECDADAVKTTTDEKAKGEELAKLPKWQRPISSFFAPRAETASQVKPTVQAEPIEKKVEAPAPPETSQAARIDAILQSHVLIEDEDEEEEHGSSPSDVPANSKFPQEKVDDLAQVIALQCASGAPVKMIVDAFDLAVGKEVVSNRATRLQLLFMAQNRDLGDADKTKRWWLRPRFWKRLDAEIVSKFKDAYASDLEARAKKKEKKKRKPKAQVPADLSPTGKKQKAGASSAAMPVTEHEDKELTTKDDPRIGVNQAHLDAWLAEAKAVVEEEEAEVVAAPTAKIPALTDLDSLEAASFLSRLAQSRTCTLTQLTKLARQALAQFSEEALAQKLPILVERKCYGIRRKTALSNSDCEPDSLWRWESANLELLLPQDRKRVQEKRRRLTALSKRINTTNRLLGSLRNNFEGKLETKVARDHEALEKYLREDAAQRLKDEARQQKLQTKEEEAKRKLEEKKRKMEEKKRKSKEGCDSASSVALSSTARPPITASLPAAAALASAEATAREMDQAFESGAAPFTLSELVDSMRVKRKAFPLPRGRSGTLEPQVPRQTLDEVAVANLSRKKLLQFGENRRPPYFGTFRKVATNVRGRNPFVKEPSLDYDIYSDAEWQSEPDDGESVAESHGNNSEDGGDGEEELDYQDGWLLEDDVVEYNSDVQSSGEDDQDQDDQGVEGEDVAAKAKKGKRLKRVASRQGSFPTGARERYAVGVLFDAKIIESAKEGAAAYNLKRYSVDVLPSAERFTQVQDPLPCIALDDIKCELLTKTQKRKLERAKTPPPPASPAPKRAPSSPSVGGAGPATATTAVAGSPTPSGKTLDSATTADHSAATPKKRAKAETLPFPAKYEDCLVDMVDGSEAQIKQLADDAQVMLSKEIAVRFAKDGAKGKLDKPPSKKVIKAHISAIATREKRQGDTKSRWVVNRALLLSAAKPVPPVSQPPAPSPASTTPPRPAHMSTKSPSPKSKSPAASKGSTPTQKTLSSFLQIKSK</sequence>
<name>A0ABP0QTP2_9DINO</name>
<evidence type="ECO:0000256" key="4">
    <source>
        <dbReference type="ARBA" id="ARBA00023242"/>
    </source>
</evidence>
<dbReference type="PANTHER" id="PTHR15272:SF0">
    <property type="entry name" value="CHROMATIN ASSEMBLY FACTOR 1 SUBUNIT A"/>
    <property type="match status" value="1"/>
</dbReference>
<reference evidence="7 8" key="1">
    <citation type="submission" date="2024-02" db="EMBL/GenBank/DDBJ databases">
        <authorList>
            <person name="Chen Y."/>
            <person name="Shah S."/>
            <person name="Dougan E. K."/>
            <person name="Thang M."/>
            <person name="Chan C."/>
        </authorList>
    </citation>
    <scope>NUCLEOTIDE SEQUENCE [LARGE SCALE GENOMIC DNA]</scope>
</reference>
<evidence type="ECO:0000256" key="5">
    <source>
        <dbReference type="SAM" id="MobiDB-lite"/>
    </source>
</evidence>
<gene>
    <name evidence="7" type="ORF">SCF082_LOCUS42581</name>
</gene>